<feature type="chain" id="PRO_5010194041" description="VCBS repeat-containing protein" evidence="1">
    <location>
        <begin position="19"/>
        <end position="323"/>
    </location>
</feature>
<evidence type="ECO:0000313" key="3">
    <source>
        <dbReference type="Proteomes" id="UP000182114"/>
    </source>
</evidence>
<proteinExistence type="predicted"/>
<evidence type="ECO:0000313" key="2">
    <source>
        <dbReference type="EMBL" id="SDF48612.1"/>
    </source>
</evidence>
<evidence type="ECO:0000256" key="1">
    <source>
        <dbReference type="SAM" id="SignalP"/>
    </source>
</evidence>
<feature type="signal peptide" evidence="1">
    <location>
        <begin position="1"/>
        <end position="18"/>
    </location>
</feature>
<dbReference type="Proteomes" id="UP000182114">
    <property type="component" value="Unassembled WGS sequence"/>
</dbReference>
<gene>
    <name evidence="2" type="ORF">SAMN04487992_11811</name>
</gene>
<dbReference type="RefSeq" id="WP_074539438.1">
    <property type="nucleotide sequence ID" value="NZ_FNBD01000018.1"/>
</dbReference>
<evidence type="ECO:0008006" key="4">
    <source>
        <dbReference type="Google" id="ProtNLM"/>
    </source>
</evidence>
<keyword evidence="3" id="KW-1185">Reference proteome</keyword>
<keyword evidence="1" id="KW-0732">Signal</keyword>
<accession>A0A1G7LGB9</accession>
<sequence length="323" mass="37338">MKKRLLLLLGMLPVLTLAQRTYTISDFSSTYNATIAIEQGFENDTFKKGSFSIVNTSTDKQVLFIESDELIIETDNNISLPYDRQNFLIFQDFNFDGLEDVAFMDGRNSCYGGPSYQIYLQEHQTFVHSPEFTRLSYEYCGMFQIAEKTKTIHTMTKSGCCWHQFSEFKVLDNKPIAIKISEESMNPNGMLIDYVEKERVNNQMVETKYSVLPDSGFDIQTIFSFQFKNGKKMSLIHAFSNRLYYAFTEKEETVELFYEDNFVYDKSKNTLSFTNKNTSYQISTTGITIRTPRKNISMNAVAETVEGELTSVLRLTLENMRVE</sequence>
<dbReference type="NCBIfam" id="NF047539">
    <property type="entry name" value="XAC2610_fam"/>
    <property type="match status" value="1"/>
</dbReference>
<name>A0A1G7LGB9_9FLAO</name>
<organism evidence="2 3">
    <name type="scientific">Cellulophaga baltica</name>
    <dbReference type="NCBI Taxonomy" id="76594"/>
    <lineage>
        <taxon>Bacteria</taxon>
        <taxon>Pseudomonadati</taxon>
        <taxon>Bacteroidota</taxon>
        <taxon>Flavobacteriia</taxon>
        <taxon>Flavobacteriales</taxon>
        <taxon>Flavobacteriaceae</taxon>
        <taxon>Cellulophaga</taxon>
    </lineage>
</organism>
<protein>
    <recommendedName>
        <fullName evidence="4">VCBS repeat-containing protein</fullName>
    </recommendedName>
</protein>
<dbReference type="InterPro" id="IPR058087">
    <property type="entry name" value="XAC2610_dom"/>
</dbReference>
<dbReference type="AlphaFoldDB" id="A0A1G7LGB9"/>
<dbReference type="eggNOG" id="COG4461">
    <property type="taxonomic scope" value="Bacteria"/>
</dbReference>
<dbReference type="EMBL" id="FNBD01000018">
    <property type="protein sequence ID" value="SDF48612.1"/>
    <property type="molecule type" value="Genomic_DNA"/>
</dbReference>
<reference evidence="3" key="1">
    <citation type="submission" date="2016-10" db="EMBL/GenBank/DDBJ databases">
        <authorList>
            <person name="Varghese N."/>
            <person name="Submissions S."/>
        </authorList>
    </citation>
    <scope>NUCLEOTIDE SEQUENCE [LARGE SCALE GENOMIC DNA]</scope>
    <source>
        <strain evidence="3">DSM 24729</strain>
    </source>
</reference>